<evidence type="ECO:0000256" key="3">
    <source>
        <dbReference type="ARBA" id="ARBA00012257"/>
    </source>
</evidence>
<dbReference type="NCBIfam" id="TIGR03164">
    <property type="entry name" value="UHCUDC"/>
    <property type="match status" value="1"/>
</dbReference>
<comment type="caution">
    <text evidence="8">The sequence shown here is derived from an EMBL/GenBank/DDBJ whole genome shotgun (WGS) entry which is preliminary data.</text>
</comment>
<keyword evidence="4" id="KW-0659">Purine metabolism</keyword>
<evidence type="ECO:0000313" key="9">
    <source>
        <dbReference type="Proteomes" id="UP001548590"/>
    </source>
</evidence>
<gene>
    <name evidence="8" type="primary">uraD</name>
    <name evidence="8" type="ORF">ABVT11_10845</name>
</gene>
<keyword evidence="6 8" id="KW-0456">Lyase</keyword>
<dbReference type="Pfam" id="PF09349">
    <property type="entry name" value="OHCU_decarbox"/>
    <property type="match status" value="1"/>
</dbReference>
<organism evidence="8 9">
    <name type="scientific">Uliginosibacterium paludis</name>
    <dbReference type="NCBI Taxonomy" id="1615952"/>
    <lineage>
        <taxon>Bacteria</taxon>
        <taxon>Pseudomonadati</taxon>
        <taxon>Pseudomonadota</taxon>
        <taxon>Betaproteobacteria</taxon>
        <taxon>Rhodocyclales</taxon>
        <taxon>Zoogloeaceae</taxon>
        <taxon>Uliginosibacterium</taxon>
    </lineage>
</organism>
<reference evidence="8 9" key="1">
    <citation type="submission" date="2024-07" db="EMBL/GenBank/DDBJ databases">
        <title>Uliginosibacterium paludis KCTC:42655.</title>
        <authorList>
            <person name="Kim M.K."/>
        </authorList>
    </citation>
    <scope>NUCLEOTIDE SEQUENCE [LARGE SCALE GENOMIC DNA]</scope>
    <source>
        <strain evidence="8 9">KCTC 42655</strain>
    </source>
</reference>
<sequence>MQIAAIDQVSGLERAEFVQALEGIFEHSPWVAERAWLRRPFADIEALREAMVSVMMQASHEEQLALIRAHPELAGRAAVAGELTEASTREQSGARLDKCSPEEFARLQALNAQYNARFGFPFILAVRGLDRAGIIERFAERLENSPQTEFAEALNQIARIASLRLAERFPSA</sequence>
<dbReference type="PANTHER" id="PTHR43466">
    <property type="entry name" value="2-OXO-4-HYDROXY-4-CARBOXY-5-UREIDOIMIDAZOLINE DECARBOXYLASE-RELATED"/>
    <property type="match status" value="1"/>
</dbReference>
<proteinExistence type="predicted"/>
<dbReference type="EC" id="4.1.1.97" evidence="3"/>
<name>A0ABV2CQY9_9RHOO</name>
<keyword evidence="5" id="KW-0210">Decarboxylase</keyword>
<dbReference type="InterPro" id="IPR017580">
    <property type="entry name" value="OHCU_decarboxylase-1"/>
</dbReference>
<evidence type="ECO:0000256" key="1">
    <source>
        <dbReference type="ARBA" id="ARBA00001163"/>
    </source>
</evidence>
<evidence type="ECO:0000256" key="5">
    <source>
        <dbReference type="ARBA" id="ARBA00022793"/>
    </source>
</evidence>
<comment type="catalytic activity">
    <reaction evidence="1">
        <text>5-hydroxy-2-oxo-4-ureido-2,5-dihydro-1H-imidazole-5-carboxylate + H(+) = (S)-allantoin + CO2</text>
        <dbReference type="Rhea" id="RHEA:26301"/>
        <dbReference type="ChEBI" id="CHEBI:15378"/>
        <dbReference type="ChEBI" id="CHEBI:15678"/>
        <dbReference type="ChEBI" id="CHEBI:16526"/>
        <dbReference type="ChEBI" id="CHEBI:58639"/>
        <dbReference type="EC" id="4.1.1.97"/>
    </reaction>
</comment>
<dbReference type="RefSeq" id="WP_345928581.1">
    <property type="nucleotide sequence ID" value="NZ_JBDIVF010000006.1"/>
</dbReference>
<dbReference type="EMBL" id="JBEWLZ010000005">
    <property type="protein sequence ID" value="MET1490324.1"/>
    <property type="molecule type" value="Genomic_DNA"/>
</dbReference>
<dbReference type="GO" id="GO:0051997">
    <property type="term" value="F:2-oxo-4-hydroxy-4-carboxy-5-ureidoimidazoline decarboxylase activity"/>
    <property type="evidence" value="ECO:0007669"/>
    <property type="project" value="UniProtKB-EC"/>
</dbReference>
<protein>
    <recommendedName>
        <fullName evidence="3">2-oxo-4-hydroxy-4-carboxy-5-ureidoimidazoline decarboxylase</fullName>
        <ecNumber evidence="3">4.1.1.97</ecNumber>
    </recommendedName>
</protein>
<evidence type="ECO:0000256" key="2">
    <source>
        <dbReference type="ARBA" id="ARBA00004754"/>
    </source>
</evidence>
<keyword evidence="9" id="KW-1185">Reference proteome</keyword>
<dbReference type="SUPFAM" id="SSF158694">
    <property type="entry name" value="UraD-Like"/>
    <property type="match status" value="1"/>
</dbReference>
<evidence type="ECO:0000256" key="4">
    <source>
        <dbReference type="ARBA" id="ARBA00022631"/>
    </source>
</evidence>
<dbReference type="InterPro" id="IPR036778">
    <property type="entry name" value="OHCU_decarboxylase_sf"/>
</dbReference>
<dbReference type="InterPro" id="IPR018020">
    <property type="entry name" value="OHCU_decarboxylase"/>
</dbReference>
<feature type="domain" description="Oxo-4-hydroxy-4-carboxy-5-ureidoimidazoline decarboxylase" evidence="7">
    <location>
        <begin position="12"/>
        <end position="166"/>
    </location>
</feature>
<dbReference type="Proteomes" id="UP001548590">
    <property type="component" value="Unassembled WGS sequence"/>
</dbReference>
<dbReference type="Gene3D" id="1.10.3330.10">
    <property type="entry name" value="Oxo-4-hydroxy-4-carboxy-5-ureidoimidazoline decarboxylase"/>
    <property type="match status" value="1"/>
</dbReference>
<dbReference type="PANTHER" id="PTHR43466:SF1">
    <property type="entry name" value="2-OXO-4-HYDROXY-4-CARBOXY-5-UREIDOIMIDAZOLINE DECARBOXYLASE-RELATED"/>
    <property type="match status" value="1"/>
</dbReference>
<comment type="pathway">
    <text evidence="2">Purine metabolism; urate degradation; (S)-allantoin from urate: step 3/3.</text>
</comment>
<evidence type="ECO:0000256" key="6">
    <source>
        <dbReference type="ARBA" id="ARBA00023239"/>
    </source>
</evidence>
<evidence type="ECO:0000313" key="8">
    <source>
        <dbReference type="EMBL" id="MET1490324.1"/>
    </source>
</evidence>
<evidence type="ECO:0000259" key="7">
    <source>
        <dbReference type="Pfam" id="PF09349"/>
    </source>
</evidence>
<accession>A0ABV2CQY9</accession>